<evidence type="ECO:0000313" key="8">
    <source>
        <dbReference type="Proteomes" id="UP000019473"/>
    </source>
</evidence>
<dbReference type="InterPro" id="IPR029482">
    <property type="entry name" value="HRXXH"/>
</dbReference>
<evidence type="ECO:0000259" key="6">
    <source>
        <dbReference type="Pfam" id="PF13933"/>
    </source>
</evidence>
<proteinExistence type="inferred from homology"/>
<dbReference type="FunFam" id="3.40.390.10:FF:000043">
    <property type="entry name" value="Major allergen Asp F2"/>
    <property type="match status" value="1"/>
</dbReference>
<keyword evidence="1 5" id="KW-0732">Signal</keyword>
<evidence type="ECO:0000256" key="4">
    <source>
        <dbReference type="SAM" id="MobiDB-lite"/>
    </source>
</evidence>
<organism evidence="7 8">
    <name type="scientific">Cladophialophora yegresii CBS 114405</name>
    <dbReference type="NCBI Taxonomy" id="1182544"/>
    <lineage>
        <taxon>Eukaryota</taxon>
        <taxon>Fungi</taxon>
        <taxon>Dikarya</taxon>
        <taxon>Ascomycota</taxon>
        <taxon>Pezizomycotina</taxon>
        <taxon>Eurotiomycetes</taxon>
        <taxon>Chaetothyriomycetidae</taxon>
        <taxon>Chaetothyriales</taxon>
        <taxon>Herpotrichiellaceae</taxon>
        <taxon>Cladophialophora</taxon>
    </lineage>
</organism>
<evidence type="ECO:0000256" key="1">
    <source>
        <dbReference type="ARBA" id="ARBA00022729"/>
    </source>
</evidence>
<dbReference type="GO" id="GO:0009986">
    <property type="term" value="C:cell surface"/>
    <property type="evidence" value="ECO:0007669"/>
    <property type="project" value="TreeGrafter"/>
</dbReference>
<feature type="compositionally biased region" description="Basic and acidic residues" evidence="4">
    <location>
        <begin position="276"/>
        <end position="287"/>
    </location>
</feature>
<reference evidence="7 8" key="1">
    <citation type="submission" date="2013-03" db="EMBL/GenBank/DDBJ databases">
        <title>The Genome Sequence of Cladophialophora yegresii CBS 114405.</title>
        <authorList>
            <consortium name="The Broad Institute Genomics Platform"/>
            <person name="Cuomo C."/>
            <person name="de Hoog S."/>
            <person name="Gorbushina A."/>
            <person name="Walker B."/>
            <person name="Young S.K."/>
            <person name="Zeng Q."/>
            <person name="Gargeya S."/>
            <person name="Fitzgerald M."/>
            <person name="Haas B."/>
            <person name="Abouelleil A."/>
            <person name="Allen A.W."/>
            <person name="Alvarado L."/>
            <person name="Arachchi H.M."/>
            <person name="Berlin A.M."/>
            <person name="Chapman S.B."/>
            <person name="Gainer-Dewar J."/>
            <person name="Goldberg J."/>
            <person name="Griggs A."/>
            <person name="Gujja S."/>
            <person name="Hansen M."/>
            <person name="Howarth C."/>
            <person name="Imamovic A."/>
            <person name="Ireland A."/>
            <person name="Larimer J."/>
            <person name="McCowan C."/>
            <person name="Murphy C."/>
            <person name="Pearson M."/>
            <person name="Poon T.W."/>
            <person name="Priest M."/>
            <person name="Roberts A."/>
            <person name="Saif S."/>
            <person name="Shea T."/>
            <person name="Sisk P."/>
            <person name="Sykes S."/>
            <person name="Wortman J."/>
            <person name="Nusbaum C."/>
            <person name="Birren B."/>
        </authorList>
    </citation>
    <scope>NUCLEOTIDE SEQUENCE [LARGE SCALE GENOMIC DNA]</scope>
    <source>
        <strain evidence="7 8">CBS 114405</strain>
    </source>
</reference>
<dbReference type="SUPFAM" id="SSF55486">
    <property type="entry name" value="Metalloproteases ('zincins'), catalytic domain"/>
    <property type="match status" value="1"/>
</dbReference>
<name>W9VT18_9EURO</name>
<dbReference type="GeneID" id="19182821"/>
<feature type="domain" description="Putative peptidase" evidence="6">
    <location>
        <begin position="10"/>
        <end position="248"/>
    </location>
</feature>
<protein>
    <recommendedName>
        <fullName evidence="6">Putative peptidase domain-containing protein</fullName>
    </recommendedName>
</protein>
<dbReference type="InterPro" id="IPR024079">
    <property type="entry name" value="MetalloPept_cat_dom_sf"/>
</dbReference>
<feature type="chain" id="PRO_5004934140" description="Putative peptidase domain-containing protein" evidence="5">
    <location>
        <begin position="23"/>
        <end position="287"/>
    </location>
</feature>
<gene>
    <name evidence="7" type="ORF">A1O7_08253</name>
</gene>
<feature type="compositionally biased region" description="Low complexity" evidence="4">
    <location>
        <begin position="255"/>
        <end position="274"/>
    </location>
</feature>
<dbReference type="GO" id="GO:0005178">
    <property type="term" value="F:integrin binding"/>
    <property type="evidence" value="ECO:0007669"/>
    <property type="project" value="TreeGrafter"/>
</dbReference>
<dbReference type="GO" id="GO:0009277">
    <property type="term" value="C:fungal-type cell wall"/>
    <property type="evidence" value="ECO:0007669"/>
    <property type="project" value="TreeGrafter"/>
</dbReference>
<dbReference type="AlphaFoldDB" id="W9VT18"/>
<feature type="signal peptide" evidence="5">
    <location>
        <begin position="1"/>
        <end position="22"/>
    </location>
</feature>
<sequence length="287" mass="30857">MSAISTMLYALLFLVAAVPTSALPLQARQNEDLAPKQGATAWNEGAVTEFQIHASCNASEARQLRAALAETVDLAQHAKQHVLRFANSSEQYQKYFGDAPSGEVIGYLDKIVSGDRGSSLFRCDNPDGNCAIEGYGGHWRGANATDETVICPLSFETRKSLIQMCALGYNVAESKTNTFWASDLMHRLYHMPAFGEDTVSHYSEDYQELLENAEHNATLSTRDSDALQYFALEVYAYDIAVPGVGCPGPDDTAEGGATPTQGSGSASTTTSAAAECHTHDNGDVHCT</sequence>
<dbReference type="CDD" id="cd11307">
    <property type="entry name" value="M35_Asp_f2_like"/>
    <property type="match status" value="1"/>
</dbReference>
<dbReference type="PANTHER" id="PTHR39399:SF1">
    <property type="entry name" value="PROTEIN ZPS1"/>
    <property type="match status" value="1"/>
</dbReference>
<dbReference type="Proteomes" id="UP000019473">
    <property type="component" value="Unassembled WGS sequence"/>
</dbReference>
<feature type="region of interest" description="Disordered" evidence="4">
    <location>
        <begin position="248"/>
        <end position="287"/>
    </location>
</feature>
<dbReference type="VEuPathDB" id="FungiDB:A1O7_08253"/>
<dbReference type="Gene3D" id="3.40.390.10">
    <property type="entry name" value="Collagenase (Catalytic Domain)"/>
    <property type="match status" value="1"/>
</dbReference>
<evidence type="ECO:0000256" key="3">
    <source>
        <dbReference type="ARBA" id="ARBA00060890"/>
    </source>
</evidence>
<dbReference type="eggNOG" id="ENOG502RTN8">
    <property type="taxonomic scope" value="Eukaryota"/>
</dbReference>
<evidence type="ECO:0000256" key="5">
    <source>
        <dbReference type="SAM" id="SignalP"/>
    </source>
</evidence>
<dbReference type="STRING" id="1182544.W9VT18"/>
<keyword evidence="2" id="KW-0325">Glycoprotein</keyword>
<dbReference type="InterPro" id="IPR039124">
    <property type="entry name" value="PRA1-like"/>
</dbReference>
<evidence type="ECO:0000313" key="7">
    <source>
        <dbReference type="EMBL" id="EXJ55326.1"/>
    </source>
</evidence>
<dbReference type="Pfam" id="PF13933">
    <property type="entry name" value="HRXXH"/>
    <property type="match status" value="1"/>
</dbReference>
<dbReference type="GO" id="GO:0008270">
    <property type="term" value="F:zinc ion binding"/>
    <property type="evidence" value="ECO:0007669"/>
    <property type="project" value="TreeGrafter"/>
</dbReference>
<dbReference type="EMBL" id="AMGW01000006">
    <property type="protein sequence ID" value="EXJ55326.1"/>
    <property type="molecule type" value="Genomic_DNA"/>
</dbReference>
<dbReference type="HOGENOM" id="CLU_048223_0_0_1"/>
<evidence type="ECO:0000256" key="2">
    <source>
        <dbReference type="ARBA" id="ARBA00023180"/>
    </source>
</evidence>
<comment type="similarity">
    <text evidence="3">Belongs to the ZPS1 family.</text>
</comment>
<dbReference type="PANTHER" id="PTHR39399">
    <property type="entry name" value="PROTEIN ZPS1"/>
    <property type="match status" value="1"/>
</dbReference>
<keyword evidence="8" id="KW-1185">Reference proteome</keyword>
<accession>W9VT18</accession>
<dbReference type="RefSeq" id="XP_007760436.1">
    <property type="nucleotide sequence ID" value="XM_007762246.1"/>
</dbReference>
<dbReference type="OrthoDB" id="4689212at2759"/>
<dbReference type="GO" id="GO:0005576">
    <property type="term" value="C:extracellular region"/>
    <property type="evidence" value="ECO:0007669"/>
    <property type="project" value="TreeGrafter"/>
</dbReference>
<comment type="caution">
    <text evidence="7">The sequence shown here is derived from an EMBL/GenBank/DDBJ whole genome shotgun (WGS) entry which is preliminary data.</text>
</comment>
<dbReference type="GO" id="GO:0008237">
    <property type="term" value="F:metallopeptidase activity"/>
    <property type="evidence" value="ECO:0007669"/>
    <property type="project" value="InterPro"/>
</dbReference>